<evidence type="ECO:0000313" key="4">
    <source>
        <dbReference type="Proteomes" id="UP000623776"/>
    </source>
</evidence>
<protein>
    <submittedName>
        <fullName evidence="3">Uncharacterized protein</fullName>
    </submittedName>
</protein>
<evidence type="ECO:0000256" key="2">
    <source>
        <dbReference type="SAM" id="MobiDB-lite"/>
    </source>
</evidence>
<organism evidence="3 4">
    <name type="scientific">Vreelandella hamiltonii</name>
    <dbReference type="NCBI Taxonomy" id="502829"/>
    <lineage>
        <taxon>Bacteria</taxon>
        <taxon>Pseudomonadati</taxon>
        <taxon>Pseudomonadota</taxon>
        <taxon>Gammaproteobacteria</taxon>
        <taxon>Oceanospirillales</taxon>
        <taxon>Halomonadaceae</taxon>
        <taxon>Vreelandella</taxon>
    </lineage>
</organism>
<comment type="caution">
    <text evidence="3">The sequence shown here is derived from an EMBL/GenBank/DDBJ whole genome shotgun (WGS) entry which is preliminary data.</text>
</comment>
<feature type="region of interest" description="Disordered" evidence="2">
    <location>
        <begin position="1"/>
        <end position="33"/>
    </location>
</feature>
<keyword evidence="4" id="KW-1185">Reference proteome</keyword>
<dbReference type="EMBL" id="BMXN01000043">
    <property type="protein sequence ID" value="GGW42117.1"/>
    <property type="molecule type" value="Genomic_DNA"/>
</dbReference>
<name>A0A8H9IAP2_9GAMM</name>
<dbReference type="Proteomes" id="UP000623776">
    <property type="component" value="Unassembled WGS sequence"/>
</dbReference>
<accession>A0A8H9IAP2</accession>
<gene>
    <name evidence="3" type="ORF">GCM10007157_35490</name>
</gene>
<reference evidence="4" key="1">
    <citation type="journal article" date="2019" name="Int. J. Syst. Evol. Microbiol.">
        <title>The Global Catalogue of Microorganisms (GCM) 10K type strain sequencing project: providing services to taxonomists for standard genome sequencing and annotation.</title>
        <authorList>
            <consortium name="The Broad Institute Genomics Platform"/>
            <consortium name="The Broad Institute Genome Sequencing Center for Infectious Disease"/>
            <person name="Wu L."/>
            <person name="Ma J."/>
        </authorList>
    </citation>
    <scope>NUCLEOTIDE SEQUENCE [LARGE SCALE GENOMIC DNA]</scope>
    <source>
        <strain evidence="4">KCTC 22154</strain>
    </source>
</reference>
<proteinExistence type="predicted"/>
<feature type="coiled-coil region" evidence="1">
    <location>
        <begin position="62"/>
        <end position="99"/>
    </location>
</feature>
<evidence type="ECO:0000256" key="1">
    <source>
        <dbReference type="SAM" id="Coils"/>
    </source>
</evidence>
<dbReference type="AlphaFoldDB" id="A0A8H9IAP2"/>
<evidence type="ECO:0000313" key="3">
    <source>
        <dbReference type="EMBL" id="GGW42117.1"/>
    </source>
</evidence>
<dbReference type="RefSeq" id="WP_189464286.1">
    <property type="nucleotide sequence ID" value="NZ_BMXN01000043.1"/>
</dbReference>
<keyword evidence="1" id="KW-0175">Coiled coil</keyword>
<feature type="compositionally biased region" description="Polar residues" evidence="2">
    <location>
        <begin position="1"/>
        <end position="14"/>
    </location>
</feature>
<sequence length="286" mass="33359">MNQPAVNTQPTSNKSDAETMNAPTQPVKKDVGKPRFLQYMEVPSQYHEVDEQTLRDRIPPLRRAYLNRRERLETASRELERLRKAVSALEAQQEETNASWRRDFLNGFGKQSKAVRDQLKQKANWQIEAEQQREMIELLEPQVTWLRVHTHYARTSLGVAQYQLYDYVAHNTMLAVAKEFAESGIAEKLYETLPALFSRIERELSNRDLNDQQLKRLQYAAVGELLLSYRPEKLSTIQVEDSEKYPKLDFEADPSEFRSFLGVRKRVTEAEEKMDVIPNLEEIDKA</sequence>